<dbReference type="InterPro" id="IPR027417">
    <property type="entry name" value="P-loop_NTPase"/>
</dbReference>
<dbReference type="OrthoDB" id="110640at2"/>
<protein>
    <recommendedName>
        <fullName evidence="6">SF3 helicase domain-containing protein</fullName>
    </recommendedName>
</protein>
<dbReference type="AlphaFoldDB" id="A0A7U7GG48"/>
<name>A0A7U7GG48_9GAMM</name>
<sequence>MNNAHEVSAVKPTIPAELRALNQWVCWRYEERNGKRSKPPINPHSNGNPTHASNIDPTHWTDFDTAVAAAVRLGLEGVGLCLTESDGLTGLDLDHVYNPDTGELTTDAAEVVARFAGAYTEISPSGTGIRIWCYGKPGRSGKCEGKVKWLEVYSHPSSRYLTVTGNHWTGAATAVTEQQEALDWLHSRFMAKEEGPQPTATEKDRVQTADDAAVLKRIQGSARLKALWEGDTSAYDGDTSGADLALANVLVRYCKGCIEQADRLFRKSGLGLKRDKWDEIHDPANNRTYGQMTLDKALASFLERDPDTIYAALDAALKALEVRGDAEASDEARQLLGTWAQKLTILQKNKALQYELLVDRLAALTGVGKRTIKAEVRQAGDNEGEISAEQVAWLKQFVYLTKDNLFADLKTGVCHPPKAFTMLAEQAHPNQWPCQADIAFAREGGELLHHDTYKPGQGRIVTAESVAGITEPLLNTYNAPILPEPKYDAQQEAMLIDHLAYLVDGNQEFVEYLLNFLATLVQFPGRRIHSSPVIIGTKGNGKSFVGDLMTALLGKSNVGVISTEELAGAFQDDFAAKQLRVVEEIKVQEDQTSLMNKLKPWITNPRVPCNRKGRAKITIDNVGNWIFFSNYEDAIRIENDERRYAIAISRALPKKGDYYERLFQTFIPESGGSVAGALFMLKNRNLSQFSPYAPAIFTEAREEMIQNTHSALDRQVAVFRQAIKDGYYIHGNGKGILARGIITFDEWADLVKAAMTYPQMPDSYGYTAPKPLSPHAISKAAANAGLVKLGRKRLSDGRKQMVYALEKADFWRAQSESAIAEYIDTHPGAASFTGEAKKPAVHATTH</sequence>
<dbReference type="Pfam" id="PF19263">
    <property type="entry name" value="DUF5906"/>
    <property type="match status" value="1"/>
</dbReference>
<keyword evidence="5" id="KW-1185">Reference proteome</keyword>
<feature type="domain" description="NrS-1 polymerase-like helicase" evidence="2">
    <location>
        <begin position="534"/>
        <end position="643"/>
    </location>
</feature>
<organism evidence="4 5">
    <name type="scientific">Candidatus Contendobacter odensis Run_B_J11</name>
    <dbReference type="NCBI Taxonomy" id="1400861"/>
    <lineage>
        <taxon>Bacteria</taxon>
        <taxon>Pseudomonadati</taxon>
        <taxon>Pseudomonadota</taxon>
        <taxon>Gammaproteobacteria</taxon>
        <taxon>Candidatus Competibacteraceae</taxon>
        <taxon>Candidatus Contendibacter</taxon>
    </lineage>
</organism>
<comment type="caution">
    <text evidence="4">The sequence shown here is derived from an EMBL/GenBank/DDBJ whole genome shotgun (WGS) entry which is preliminary data.</text>
</comment>
<feature type="domain" description="NrS-1 polymerase-like HBD" evidence="3">
    <location>
        <begin position="240"/>
        <end position="300"/>
    </location>
</feature>
<evidence type="ECO:0000259" key="3">
    <source>
        <dbReference type="Pfam" id="PF22763"/>
    </source>
</evidence>
<gene>
    <name evidence="4" type="ORF">BN874_840015</name>
</gene>
<evidence type="ECO:0000313" key="5">
    <source>
        <dbReference type="Proteomes" id="UP000019184"/>
    </source>
</evidence>
<reference evidence="4 5" key="1">
    <citation type="journal article" date="2014" name="ISME J.">
        <title>Candidatus Competibacter-lineage genomes retrieved from metagenomes reveal functional metabolic diversity.</title>
        <authorList>
            <person name="McIlroy S.J."/>
            <person name="Albertsen M."/>
            <person name="Andresen E.K."/>
            <person name="Saunders A.M."/>
            <person name="Kristiansen R."/>
            <person name="Stokholm-Bjerregaard M."/>
            <person name="Nielsen K.L."/>
            <person name="Nielsen P.H."/>
        </authorList>
    </citation>
    <scope>NUCLEOTIDE SEQUENCE [LARGE SCALE GENOMIC DNA]</scope>
    <source>
        <strain evidence="4 5">Run_B_J11</strain>
    </source>
</reference>
<dbReference type="InterPro" id="IPR054468">
    <property type="entry name" value="NrSPol-like_HBD"/>
</dbReference>
<dbReference type="Pfam" id="PF22763">
    <property type="entry name" value="NrS1-1_pol-like_HBD"/>
    <property type="match status" value="1"/>
</dbReference>
<evidence type="ECO:0000256" key="1">
    <source>
        <dbReference type="SAM" id="MobiDB-lite"/>
    </source>
</evidence>
<dbReference type="RefSeq" id="WP_051498158.1">
    <property type="nucleotide sequence ID" value="NZ_CBTK010000303.1"/>
</dbReference>
<dbReference type="Proteomes" id="UP000019184">
    <property type="component" value="Unassembled WGS sequence"/>
</dbReference>
<evidence type="ECO:0000313" key="4">
    <source>
        <dbReference type="EMBL" id="CDH47552.1"/>
    </source>
</evidence>
<dbReference type="EMBL" id="CBTK010000303">
    <property type="protein sequence ID" value="CDH47552.1"/>
    <property type="molecule type" value="Genomic_DNA"/>
</dbReference>
<proteinExistence type="predicted"/>
<dbReference type="Gene3D" id="3.40.50.300">
    <property type="entry name" value="P-loop containing nucleotide triphosphate hydrolases"/>
    <property type="match status" value="1"/>
</dbReference>
<accession>A0A7U7GG48</accession>
<feature type="compositionally biased region" description="Polar residues" evidence="1">
    <location>
        <begin position="43"/>
        <end position="56"/>
    </location>
</feature>
<evidence type="ECO:0008006" key="6">
    <source>
        <dbReference type="Google" id="ProtNLM"/>
    </source>
</evidence>
<dbReference type="InterPro" id="IPR045455">
    <property type="entry name" value="NrS-1_pol-like_helicase"/>
</dbReference>
<feature type="region of interest" description="Disordered" evidence="1">
    <location>
        <begin position="35"/>
        <end position="57"/>
    </location>
</feature>
<evidence type="ECO:0000259" key="2">
    <source>
        <dbReference type="Pfam" id="PF19263"/>
    </source>
</evidence>